<dbReference type="GO" id="GO:0005829">
    <property type="term" value="C:cytosol"/>
    <property type="evidence" value="ECO:0007669"/>
    <property type="project" value="TreeGrafter"/>
</dbReference>
<dbReference type="GO" id="GO:0010181">
    <property type="term" value="F:FMN binding"/>
    <property type="evidence" value="ECO:0007669"/>
    <property type="project" value="TreeGrafter"/>
</dbReference>
<dbReference type="InterPro" id="IPR029039">
    <property type="entry name" value="Flavoprotein-like_sf"/>
</dbReference>
<organism evidence="2 3">
    <name type="scientific">Paenirhodobacter populi</name>
    <dbReference type="NCBI Taxonomy" id="2306993"/>
    <lineage>
        <taxon>Bacteria</taxon>
        <taxon>Pseudomonadati</taxon>
        <taxon>Pseudomonadota</taxon>
        <taxon>Alphaproteobacteria</taxon>
        <taxon>Rhodobacterales</taxon>
        <taxon>Rhodobacter group</taxon>
        <taxon>Paenirhodobacter</taxon>
    </lineage>
</organism>
<dbReference type="Pfam" id="PF03358">
    <property type="entry name" value="FMN_red"/>
    <property type="match status" value="1"/>
</dbReference>
<dbReference type="Proteomes" id="UP000284476">
    <property type="component" value="Unassembled WGS sequence"/>
</dbReference>
<dbReference type="InterPro" id="IPR005025">
    <property type="entry name" value="FMN_Rdtase-like_dom"/>
</dbReference>
<reference evidence="2 3" key="1">
    <citation type="submission" date="2019-01" db="EMBL/GenBank/DDBJ databases">
        <title>Sinorhodobacter populi sp. nov. isolated from the symptomatic bark tissue of Populus euramericana canker.</title>
        <authorList>
            <person name="Xu G."/>
        </authorList>
    </citation>
    <scope>NUCLEOTIDE SEQUENCE [LARGE SCALE GENOMIC DNA]</scope>
    <source>
        <strain evidence="2 3">SK2B-1</strain>
    </source>
</reference>
<dbReference type="RefSeq" id="WP_128208874.1">
    <property type="nucleotide sequence ID" value="NZ_JBHRSO010000041.1"/>
</dbReference>
<evidence type="ECO:0000313" key="3">
    <source>
        <dbReference type="Proteomes" id="UP000284476"/>
    </source>
</evidence>
<sequence>MKLNVILTSTRPGRNGKPVADWFTDFARQNAAGFDIEFTDLAEVALPIIDEPNHPKAKKYQHEHTKKWSAIVDSSDAFVFVLPEYNYTMPPAFVNAVDYLYSEWNYKPAGFVSYGGVSGGLRSVQTAKTLLTTLNVMPINEQVTIPMVFNHLADGKFNAEKVHEDSAKLMISELARWASALAVLR</sequence>
<dbReference type="SUPFAM" id="SSF52218">
    <property type="entry name" value="Flavoproteins"/>
    <property type="match status" value="1"/>
</dbReference>
<feature type="domain" description="NADPH-dependent FMN reductase-like" evidence="1">
    <location>
        <begin position="1"/>
        <end position="147"/>
    </location>
</feature>
<dbReference type="Gene3D" id="3.40.50.360">
    <property type="match status" value="1"/>
</dbReference>
<dbReference type="PANTHER" id="PTHR30543">
    <property type="entry name" value="CHROMATE REDUCTASE"/>
    <property type="match status" value="1"/>
</dbReference>
<name>A0A443JJS8_9RHOB</name>
<gene>
    <name evidence="2" type="ORF">D2T30_10750</name>
</gene>
<accession>A0A443JJS8</accession>
<dbReference type="EMBL" id="SAUZ01000011">
    <property type="protein sequence ID" value="RWR20842.1"/>
    <property type="molecule type" value="Genomic_DNA"/>
</dbReference>
<comment type="caution">
    <text evidence="2">The sequence shown here is derived from an EMBL/GenBank/DDBJ whole genome shotgun (WGS) entry which is preliminary data.</text>
</comment>
<dbReference type="InterPro" id="IPR050712">
    <property type="entry name" value="NAD(P)H-dep_reductase"/>
</dbReference>
<evidence type="ECO:0000259" key="1">
    <source>
        <dbReference type="Pfam" id="PF03358"/>
    </source>
</evidence>
<proteinExistence type="predicted"/>
<dbReference type="PANTHER" id="PTHR30543:SF21">
    <property type="entry name" value="NAD(P)H-DEPENDENT FMN REDUCTASE LOT6"/>
    <property type="match status" value="1"/>
</dbReference>
<protein>
    <submittedName>
        <fullName evidence="2">NADPH-dependent oxidoreductase</fullName>
    </submittedName>
</protein>
<evidence type="ECO:0000313" key="2">
    <source>
        <dbReference type="EMBL" id="RWR20842.1"/>
    </source>
</evidence>
<dbReference type="GO" id="GO:0016491">
    <property type="term" value="F:oxidoreductase activity"/>
    <property type="evidence" value="ECO:0007669"/>
    <property type="project" value="InterPro"/>
</dbReference>
<reference evidence="2 3" key="2">
    <citation type="submission" date="2019-01" db="EMBL/GenBank/DDBJ databases">
        <authorList>
            <person name="Li Y."/>
        </authorList>
    </citation>
    <scope>NUCLEOTIDE SEQUENCE [LARGE SCALE GENOMIC DNA]</scope>
    <source>
        <strain evidence="2 3">SK2B-1</strain>
    </source>
</reference>
<dbReference type="AlphaFoldDB" id="A0A443JJS8"/>